<accession>A0A0W0WM92</accession>
<protein>
    <submittedName>
        <fullName evidence="3">Uncharacterized protein</fullName>
    </submittedName>
</protein>
<evidence type="ECO:0000256" key="1">
    <source>
        <dbReference type="SAM" id="MobiDB-lite"/>
    </source>
</evidence>
<dbReference type="Proteomes" id="UP000054761">
    <property type="component" value="Unassembled WGS sequence"/>
</dbReference>
<proteinExistence type="predicted"/>
<organism evidence="3 5">
    <name type="scientific">Legionella israelensis</name>
    <dbReference type="NCBI Taxonomy" id="454"/>
    <lineage>
        <taxon>Bacteria</taxon>
        <taxon>Pseudomonadati</taxon>
        <taxon>Pseudomonadota</taxon>
        <taxon>Gammaproteobacteria</taxon>
        <taxon>Legionellales</taxon>
        <taxon>Legionellaceae</taxon>
        <taxon>Legionella</taxon>
    </lineage>
</organism>
<evidence type="ECO:0000313" key="4">
    <source>
        <dbReference type="EMBL" id="QBR83447.1"/>
    </source>
</evidence>
<evidence type="ECO:0000256" key="2">
    <source>
        <dbReference type="SAM" id="SignalP"/>
    </source>
</evidence>
<feature type="compositionally biased region" description="Basic and acidic residues" evidence="1">
    <location>
        <begin position="65"/>
        <end position="98"/>
    </location>
</feature>
<dbReference type="EMBL" id="CP038254">
    <property type="protein sequence ID" value="QBR83447.1"/>
    <property type="molecule type" value="Genomic_DNA"/>
</dbReference>
<feature type="chain" id="PRO_5042680683" evidence="2">
    <location>
        <begin position="23"/>
        <end position="98"/>
    </location>
</feature>
<evidence type="ECO:0000313" key="3">
    <source>
        <dbReference type="EMBL" id="KTD33425.1"/>
    </source>
</evidence>
<feature type="region of interest" description="Disordered" evidence="1">
    <location>
        <begin position="49"/>
        <end position="98"/>
    </location>
</feature>
<keyword evidence="5" id="KW-1185">Reference proteome</keyword>
<reference evidence="3 5" key="1">
    <citation type="submission" date="2015-11" db="EMBL/GenBank/DDBJ databases">
        <title>Genomic analysis of 38 Legionella species identifies large and diverse effector repertoires.</title>
        <authorList>
            <person name="Burstein D."/>
            <person name="Amaro F."/>
            <person name="Zusman T."/>
            <person name="Lifshitz Z."/>
            <person name="Cohen O."/>
            <person name="Gilbert J.A."/>
            <person name="Pupko T."/>
            <person name="Shuman H.A."/>
            <person name="Segal G."/>
        </authorList>
    </citation>
    <scope>NUCLEOTIDE SEQUENCE [LARGE SCALE GENOMIC DNA]</scope>
    <source>
        <strain evidence="3 5">Bercovier 4</strain>
    </source>
</reference>
<dbReference type="PATRIC" id="fig|454.4.peg.379"/>
<feature type="signal peptide" evidence="2">
    <location>
        <begin position="1"/>
        <end position="22"/>
    </location>
</feature>
<evidence type="ECO:0000313" key="5">
    <source>
        <dbReference type="Proteomes" id="UP000054761"/>
    </source>
</evidence>
<gene>
    <name evidence="4" type="ORF">E3983_03160</name>
    <name evidence="3" type="ORF">Lisr_0364</name>
</gene>
<keyword evidence="2" id="KW-0732">Signal</keyword>
<evidence type="ECO:0000313" key="6">
    <source>
        <dbReference type="Proteomes" id="UP000295517"/>
    </source>
</evidence>
<reference evidence="4 6" key="2">
    <citation type="submission" date="2019-03" db="EMBL/GenBank/DDBJ databases">
        <title>Diverse conjugative elements silence natural transformation in Legionella species.</title>
        <authorList>
            <person name="Durieux I."/>
            <person name="Ginevra C."/>
            <person name="Attaiech L."/>
            <person name="Picq K."/>
            <person name="Juan P.A."/>
            <person name="Jarraud S."/>
            <person name="Charpentier X."/>
        </authorList>
    </citation>
    <scope>NUCLEOTIDE SEQUENCE [LARGE SCALE GENOMIC DNA]</scope>
    <source>
        <strain evidence="4 6">HL-0427-4011</strain>
    </source>
</reference>
<name>A0A0W0WM92_9GAMM</name>
<dbReference type="AlphaFoldDB" id="A0A0W0WM92"/>
<dbReference type="RefSeq" id="WP_058500754.1">
    <property type="nucleotide sequence ID" value="NZ_CAAAJA010000041.1"/>
</dbReference>
<dbReference type="Proteomes" id="UP000295517">
    <property type="component" value="Chromosome"/>
</dbReference>
<sequence>MNRFLSVLITAGALGFAPIGFAHTNNNQDNQDKGSLSQKLDDLANKHTDVNLKTENGKQLTATIPHEHASDLKKGDKLEVTEEPQQKSDEDQKDKGWF</sequence>
<dbReference type="EMBL" id="LNYH01000010">
    <property type="protein sequence ID" value="KTD33425.1"/>
    <property type="molecule type" value="Genomic_DNA"/>
</dbReference>